<evidence type="ECO:0000313" key="1">
    <source>
        <dbReference type="EMBL" id="EKX40321.1"/>
    </source>
</evidence>
<reference evidence="3" key="2">
    <citation type="submission" date="2012-11" db="EMBL/GenBank/DDBJ databases">
        <authorList>
            <person name="Kuo A."/>
            <person name="Curtis B.A."/>
            <person name="Tanifuji G."/>
            <person name="Burki F."/>
            <person name="Gruber A."/>
            <person name="Irimia M."/>
            <person name="Maruyama S."/>
            <person name="Arias M.C."/>
            <person name="Ball S.G."/>
            <person name="Gile G.H."/>
            <person name="Hirakawa Y."/>
            <person name="Hopkins J.F."/>
            <person name="Rensing S.A."/>
            <person name="Schmutz J."/>
            <person name="Symeonidi A."/>
            <person name="Elias M."/>
            <person name="Eveleigh R.J."/>
            <person name="Herman E.K."/>
            <person name="Klute M.J."/>
            <person name="Nakayama T."/>
            <person name="Obornik M."/>
            <person name="Reyes-Prieto A."/>
            <person name="Armbrust E.V."/>
            <person name="Aves S.J."/>
            <person name="Beiko R.G."/>
            <person name="Coutinho P."/>
            <person name="Dacks J.B."/>
            <person name="Durnford D.G."/>
            <person name="Fast N.M."/>
            <person name="Green B.R."/>
            <person name="Grisdale C."/>
            <person name="Hempe F."/>
            <person name="Henrissat B."/>
            <person name="Hoppner M.P."/>
            <person name="Ishida K.-I."/>
            <person name="Kim E."/>
            <person name="Koreny L."/>
            <person name="Kroth P.G."/>
            <person name="Liu Y."/>
            <person name="Malik S.-B."/>
            <person name="Maier U.G."/>
            <person name="McRose D."/>
            <person name="Mock T."/>
            <person name="Neilson J.A."/>
            <person name="Onodera N.T."/>
            <person name="Poole A.M."/>
            <person name="Pritham E.J."/>
            <person name="Richards T.A."/>
            <person name="Rocap G."/>
            <person name="Roy S.W."/>
            <person name="Sarai C."/>
            <person name="Schaack S."/>
            <person name="Shirato S."/>
            <person name="Slamovits C.H."/>
            <person name="Spencer D.F."/>
            <person name="Suzuki S."/>
            <person name="Worden A.Z."/>
            <person name="Zauner S."/>
            <person name="Barry K."/>
            <person name="Bell C."/>
            <person name="Bharti A.K."/>
            <person name="Crow J.A."/>
            <person name="Grimwood J."/>
            <person name="Kramer R."/>
            <person name="Lindquist E."/>
            <person name="Lucas S."/>
            <person name="Salamov A."/>
            <person name="McFadden G.I."/>
            <person name="Lane C.E."/>
            <person name="Keeling P.J."/>
            <person name="Gray M.W."/>
            <person name="Grigoriev I.V."/>
            <person name="Archibald J.M."/>
        </authorList>
    </citation>
    <scope>NUCLEOTIDE SEQUENCE</scope>
    <source>
        <strain evidence="3">CCMP2712</strain>
    </source>
</reference>
<evidence type="ECO:0000313" key="3">
    <source>
        <dbReference type="Proteomes" id="UP000011087"/>
    </source>
</evidence>
<dbReference type="KEGG" id="gtt:GUITHDRAFT_154154"/>
<keyword evidence="3" id="KW-1185">Reference proteome</keyword>
<dbReference type="AlphaFoldDB" id="L1IVS1"/>
<dbReference type="GeneID" id="17297130"/>
<dbReference type="PaxDb" id="55529-EKX40321"/>
<dbReference type="InterPro" id="IPR011990">
    <property type="entry name" value="TPR-like_helical_dom_sf"/>
</dbReference>
<dbReference type="Pfam" id="PF13424">
    <property type="entry name" value="TPR_12"/>
    <property type="match status" value="1"/>
</dbReference>
<reference evidence="1 3" key="1">
    <citation type="journal article" date="2012" name="Nature">
        <title>Algal genomes reveal evolutionary mosaicism and the fate of nucleomorphs.</title>
        <authorList>
            <consortium name="DOE Joint Genome Institute"/>
            <person name="Curtis B.A."/>
            <person name="Tanifuji G."/>
            <person name="Burki F."/>
            <person name="Gruber A."/>
            <person name="Irimia M."/>
            <person name="Maruyama S."/>
            <person name="Arias M.C."/>
            <person name="Ball S.G."/>
            <person name="Gile G.H."/>
            <person name="Hirakawa Y."/>
            <person name="Hopkins J.F."/>
            <person name="Kuo A."/>
            <person name="Rensing S.A."/>
            <person name="Schmutz J."/>
            <person name="Symeonidi A."/>
            <person name="Elias M."/>
            <person name="Eveleigh R.J."/>
            <person name="Herman E.K."/>
            <person name="Klute M.J."/>
            <person name="Nakayama T."/>
            <person name="Obornik M."/>
            <person name="Reyes-Prieto A."/>
            <person name="Armbrust E.V."/>
            <person name="Aves S.J."/>
            <person name="Beiko R.G."/>
            <person name="Coutinho P."/>
            <person name="Dacks J.B."/>
            <person name="Durnford D.G."/>
            <person name="Fast N.M."/>
            <person name="Green B.R."/>
            <person name="Grisdale C.J."/>
            <person name="Hempel F."/>
            <person name="Henrissat B."/>
            <person name="Hoppner M.P."/>
            <person name="Ishida K."/>
            <person name="Kim E."/>
            <person name="Koreny L."/>
            <person name="Kroth P.G."/>
            <person name="Liu Y."/>
            <person name="Malik S.B."/>
            <person name="Maier U.G."/>
            <person name="McRose D."/>
            <person name="Mock T."/>
            <person name="Neilson J.A."/>
            <person name="Onodera N.T."/>
            <person name="Poole A.M."/>
            <person name="Pritham E.J."/>
            <person name="Richards T.A."/>
            <person name="Rocap G."/>
            <person name="Roy S.W."/>
            <person name="Sarai C."/>
            <person name="Schaack S."/>
            <person name="Shirato S."/>
            <person name="Slamovits C.H."/>
            <person name="Spencer D.F."/>
            <person name="Suzuki S."/>
            <person name="Worden A.Z."/>
            <person name="Zauner S."/>
            <person name="Barry K."/>
            <person name="Bell C."/>
            <person name="Bharti A.K."/>
            <person name="Crow J.A."/>
            <person name="Grimwood J."/>
            <person name="Kramer R."/>
            <person name="Lindquist E."/>
            <person name="Lucas S."/>
            <person name="Salamov A."/>
            <person name="McFadden G.I."/>
            <person name="Lane C.E."/>
            <person name="Keeling P.J."/>
            <person name="Gray M.W."/>
            <person name="Grigoriev I.V."/>
            <person name="Archibald J.M."/>
        </authorList>
    </citation>
    <scope>NUCLEOTIDE SEQUENCE</scope>
    <source>
        <strain evidence="1 3">CCMP2712</strain>
    </source>
</reference>
<dbReference type="EnsemblProtists" id="EKX40321">
    <property type="protein sequence ID" value="EKX40321"/>
    <property type="gene ID" value="GUITHDRAFT_154154"/>
</dbReference>
<proteinExistence type="predicted"/>
<dbReference type="OrthoDB" id="10563387at2759"/>
<dbReference type="HOGENOM" id="CLU_1258194_0_0_1"/>
<dbReference type="Gene3D" id="1.25.40.10">
    <property type="entry name" value="Tetratricopeptide repeat domain"/>
    <property type="match status" value="1"/>
</dbReference>
<name>L1IVS1_GUITC</name>
<reference evidence="2" key="3">
    <citation type="submission" date="2016-03" db="UniProtKB">
        <authorList>
            <consortium name="EnsemblProtists"/>
        </authorList>
    </citation>
    <scope>IDENTIFICATION</scope>
</reference>
<sequence length="220" mass="24770">MSELNRLISDVYQRQLTELDKAEQAGMKAEEQEAKFGLSSDDLVAMGTFLTQFGKFLSKTGQNLACIKVLKQLVGVQEKFPKKSLELSSAAYKVANQCWKIGYHQEALEFAKRSMQVSQELLGHDSVQVADAFQLLSLVHFGLNDLPEAEKYMLMALKLREQLQGREHAQVAEVLLHLGAIALRKGNADDAREYQLRANRLMGARSRRMTKSKHEDDKTG</sequence>
<evidence type="ECO:0008006" key="4">
    <source>
        <dbReference type="Google" id="ProtNLM"/>
    </source>
</evidence>
<gene>
    <name evidence="1" type="ORF">GUITHDRAFT_154154</name>
</gene>
<dbReference type="EMBL" id="JH993032">
    <property type="protein sequence ID" value="EKX40321.1"/>
    <property type="molecule type" value="Genomic_DNA"/>
</dbReference>
<dbReference type="RefSeq" id="XP_005827301.1">
    <property type="nucleotide sequence ID" value="XM_005827244.1"/>
</dbReference>
<protein>
    <recommendedName>
        <fullName evidence="4">MalT-like TPR region domain-containing protein</fullName>
    </recommendedName>
</protein>
<evidence type="ECO:0000313" key="2">
    <source>
        <dbReference type="EnsemblProtists" id="EKX40321"/>
    </source>
</evidence>
<dbReference type="Proteomes" id="UP000011087">
    <property type="component" value="Unassembled WGS sequence"/>
</dbReference>
<organism evidence="1">
    <name type="scientific">Guillardia theta (strain CCMP2712)</name>
    <name type="common">Cryptophyte</name>
    <dbReference type="NCBI Taxonomy" id="905079"/>
    <lineage>
        <taxon>Eukaryota</taxon>
        <taxon>Cryptophyceae</taxon>
        <taxon>Pyrenomonadales</taxon>
        <taxon>Geminigeraceae</taxon>
        <taxon>Guillardia</taxon>
    </lineage>
</organism>
<dbReference type="SUPFAM" id="SSF48452">
    <property type="entry name" value="TPR-like"/>
    <property type="match status" value="1"/>
</dbReference>
<accession>L1IVS1</accession>